<dbReference type="SMART" id="SM01234">
    <property type="entry name" value="Haemolytic"/>
    <property type="match status" value="1"/>
</dbReference>
<dbReference type="PANTHER" id="PTHR33383:SF1">
    <property type="entry name" value="MEMBRANE PROTEIN INSERTION EFFICIENCY FACTOR-RELATED"/>
    <property type="match status" value="1"/>
</dbReference>
<proteinExistence type="inferred from homology"/>
<reference evidence="3" key="1">
    <citation type="submission" date="2016-11" db="EMBL/GenBank/DDBJ databases">
        <authorList>
            <person name="Varghese N."/>
            <person name="Submissions S."/>
        </authorList>
    </citation>
    <scope>NUCLEOTIDE SEQUENCE [LARGE SCALE GENOMIC DNA]</scope>
    <source>
        <strain evidence="3">DSM 8595</strain>
    </source>
</reference>
<dbReference type="STRING" id="232089.SAMN05443544_2269"/>
<sequence>MNNAVLFAALIPRNAGVLLIRGYRAAISPLYGDVCRYYPSCSAYGLGSVQQRGLLVGSALTAWRILRCNPWSAGGVDDVRAAKHSRYGVTRFGWVVPAGWTDAATSADLDASGHDHSHTSGSAGHGALIDDVHVDSSAAVVSAPGARRDDAALELSSSTVFRKD</sequence>
<dbReference type="EMBL" id="FSRJ01000003">
    <property type="protein sequence ID" value="SIO02167.1"/>
    <property type="molecule type" value="Genomic_DNA"/>
</dbReference>
<dbReference type="PANTHER" id="PTHR33383">
    <property type="entry name" value="MEMBRANE PROTEIN INSERTION EFFICIENCY FACTOR-RELATED"/>
    <property type="match status" value="1"/>
</dbReference>
<dbReference type="AlphaFoldDB" id="A0A1N6G3U2"/>
<evidence type="ECO:0000313" key="3">
    <source>
        <dbReference type="Proteomes" id="UP000184699"/>
    </source>
</evidence>
<comment type="subcellular location">
    <subcellularLocation>
        <location evidence="1">Cell membrane</location>
        <topology evidence="1">Peripheral membrane protein</topology>
        <orientation evidence="1">Cytoplasmic side</orientation>
    </subcellularLocation>
</comment>
<keyword evidence="3" id="KW-1185">Reference proteome</keyword>
<accession>A0A1N6G3U2</accession>
<organism evidence="2 3">
    <name type="scientific">Agromyces cerinus subsp. cerinus</name>
    <dbReference type="NCBI Taxonomy" id="232089"/>
    <lineage>
        <taxon>Bacteria</taxon>
        <taxon>Bacillati</taxon>
        <taxon>Actinomycetota</taxon>
        <taxon>Actinomycetes</taxon>
        <taxon>Micrococcales</taxon>
        <taxon>Microbacteriaceae</taxon>
        <taxon>Agromyces</taxon>
    </lineage>
</organism>
<dbReference type="GO" id="GO:0005886">
    <property type="term" value="C:plasma membrane"/>
    <property type="evidence" value="ECO:0007669"/>
    <property type="project" value="UniProtKB-SubCell"/>
</dbReference>
<dbReference type="HAMAP" id="MF_00386">
    <property type="entry name" value="UPF0161_YidD"/>
    <property type="match status" value="1"/>
</dbReference>
<comment type="similarity">
    <text evidence="1">Belongs to the UPF0161 family.</text>
</comment>
<keyword evidence="1" id="KW-1003">Cell membrane</keyword>
<dbReference type="NCBIfam" id="TIGR00278">
    <property type="entry name" value="membrane protein insertion efficiency factor YidD"/>
    <property type="match status" value="1"/>
</dbReference>
<name>A0A1N6G3U2_9MICO</name>
<keyword evidence="1" id="KW-0472">Membrane</keyword>
<gene>
    <name evidence="2" type="ORF">SAMN05443544_2269</name>
</gene>
<evidence type="ECO:0000256" key="1">
    <source>
        <dbReference type="HAMAP-Rule" id="MF_00386"/>
    </source>
</evidence>
<comment type="function">
    <text evidence="1">Could be involved in insertion of integral membrane proteins into the membrane.</text>
</comment>
<evidence type="ECO:0000313" key="2">
    <source>
        <dbReference type="EMBL" id="SIO02167.1"/>
    </source>
</evidence>
<dbReference type="Pfam" id="PF01809">
    <property type="entry name" value="YidD"/>
    <property type="match status" value="1"/>
</dbReference>
<dbReference type="InterPro" id="IPR002696">
    <property type="entry name" value="Membr_insert_effic_factor_YidD"/>
</dbReference>
<protein>
    <recommendedName>
        <fullName evidence="1">Putative membrane protein insertion efficiency factor</fullName>
    </recommendedName>
</protein>
<dbReference type="Proteomes" id="UP000184699">
    <property type="component" value="Unassembled WGS sequence"/>
</dbReference>